<sequence>MILHGPPSSGKTSLAHIISQMTEAYFVKLNSVSLSIKELRDVISKAHDASKMYGKKTIVFLDEIHAMKSNVQMTLLPAVEDGTITLIGATTESVMHEIIGPLLSRCRVYTFKRLTKQQMTEVILEALHNPVRGLGSSVNMNDDALNYLIDISDGDVRAALGALENVYHSIEHETTITMLMIQEVYENRINTVSTNDQYNLMSAFIKSMRGSNTDAALYWLSRMLYAGIDPMYIARRIVVHSVEDVGMANPHALTMAINAKEAVHFIGDHEGMLPLAQAVVYICESPKSNSVYKAIGQAMNYVKEHPIQEVPDSIKQGSNRYKNPIDYPDVQLNYFEESDKTRFYHPQDSGTEAKIYKRYKNKENN</sequence>
<dbReference type="PANTHER" id="PTHR13779:SF7">
    <property type="entry name" value="ATPASE WRNIP1"/>
    <property type="match status" value="1"/>
</dbReference>
<dbReference type="Gene3D" id="3.40.50.300">
    <property type="entry name" value="P-loop containing nucleotide triphosphate hydrolases"/>
    <property type="match status" value="1"/>
</dbReference>
<accession>A0ABY9K0E8</accession>
<organism evidence="5 6">
    <name type="scientific">Bacillus carboniphilus</name>
    <dbReference type="NCBI Taxonomy" id="86663"/>
    <lineage>
        <taxon>Bacteria</taxon>
        <taxon>Bacillati</taxon>
        <taxon>Bacillota</taxon>
        <taxon>Bacilli</taxon>
        <taxon>Bacillales</taxon>
        <taxon>Bacillaceae</taxon>
        <taxon>Bacillus</taxon>
    </lineage>
</organism>
<dbReference type="RefSeq" id="WP_306020590.1">
    <property type="nucleotide sequence ID" value="NZ_CP129013.1"/>
</dbReference>
<dbReference type="InterPro" id="IPR027417">
    <property type="entry name" value="P-loop_NTPase"/>
</dbReference>
<reference evidence="5 6" key="1">
    <citation type="submission" date="2023-06" db="EMBL/GenBank/DDBJ databases">
        <title>Five Gram-positive bacteria isolated from mangrove sediments in Shenzhen, Guangdong, China.</title>
        <authorList>
            <person name="Yu S."/>
            <person name="Zheng W."/>
            <person name="Huang Y."/>
        </authorList>
    </citation>
    <scope>NUCLEOTIDE SEQUENCE [LARGE SCALE GENOMIC DNA]</scope>
    <source>
        <strain evidence="5 6">SaN35-3</strain>
    </source>
</reference>
<dbReference type="Gene3D" id="1.10.3710.10">
    <property type="entry name" value="DNA polymerase III clamp loader subunits, C-terminal domain"/>
    <property type="match status" value="1"/>
</dbReference>
<protein>
    <submittedName>
        <fullName evidence="5">AAA family ATPase</fullName>
    </submittedName>
</protein>
<dbReference type="Pfam" id="PF00004">
    <property type="entry name" value="AAA"/>
    <property type="match status" value="1"/>
</dbReference>
<dbReference type="InterPro" id="IPR003959">
    <property type="entry name" value="ATPase_AAA_core"/>
</dbReference>
<dbReference type="Proteomes" id="UP001197974">
    <property type="component" value="Chromosome"/>
</dbReference>
<proteinExistence type="inferred from homology"/>
<dbReference type="CDD" id="cd18139">
    <property type="entry name" value="HLD_clamp_RarA"/>
    <property type="match status" value="1"/>
</dbReference>
<dbReference type="SUPFAM" id="SSF52540">
    <property type="entry name" value="P-loop containing nucleoside triphosphate hydrolases"/>
    <property type="match status" value="1"/>
</dbReference>
<dbReference type="InterPro" id="IPR021886">
    <property type="entry name" value="MgsA_C"/>
</dbReference>
<evidence type="ECO:0000256" key="1">
    <source>
        <dbReference type="ARBA" id="ARBA00008959"/>
    </source>
</evidence>
<comment type="similarity">
    <text evidence="1">Belongs to the AAA ATPase family. RarA/MGS1/WRNIP1 subfamily.</text>
</comment>
<dbReference type="CDD" id="cd00009">
    <property type="entry name" value="AAA"/>
    <property type="match status" value="1"/>
</dbReference>
<dbReference type="PANTHER" id="PTHR13779">
    <property type="entry name" value="WERNER HELICASE-INTERACTING PROTEIN 1 FAMILY MEMBER"/>
    <property type="match status" value="1"/>
</dbReference>
<evidence type="ECO:0000313" key="5">
    <source>
        <dbReference type="EMBL" id="WLR44043.1"/>
    </source>
</evidence>
<name>A0ABY9K0E8_9BACI</name>
<evidence type="ECO:0000256" key="3">
    <source>
        <dbReference type="ARBA" id="ARBA00022840"/>
    </source>
</evidence>
<feature type="domain" description="AAA+ ATPase" evidence="4">
    <location>
        <begin position="1"/>
        <end position="115"/>
    </location>
</feature>
<evidence type="ECO:0000259" key="4">
    <source>
        <dbReference type="SMART" id="SM00382"/>
    </source>
</evidence>
<dbReference type="Gene3D" id="1.20.272.10">
    <property type="match status" value="1"/>
</dbReference>
<dbReference type="SMART" id="SM00382">
    <property type="entry name" value="AAA"/>
    <property type="match status" value="1"/>
</dbReference>
<dbReference type="Pfam" id="PF16193">
    <property type="entry name" value="AAA_assoc_2"/>
    <property type="match status" value="1"/>
</dbReference>
<evidence type="ECO:0000313" key="6">
    <source>
        <dbReference type="Proteomes" id="UP001197974"/>
    </source>
</evidence>
<evidence type="ECO:0000256" key="2">
    <source>
        <dbReference type="ARBA" id="ARBA00022741"/>
    </source>
</evidence>
<dbReference type="InterPro" id="IPR032423">
    <property type="entry name" value="AAA_assoc_2"/>
</dbReference>
<keyword evidence="2" id="KW-0547">Nucleotide-binding</keyword>
<dbReference type="InterPro" id="IPR008921">
    <property type="entry name" value="DNA_pol3_clamp-load_cplx_C"/>
</dbReference>
<gene>
    <name evidence="5" type="ORF">LC087_08070</name>
</gene>
<dbReference type="InterPro" id="IPR051314">
    <property type="entry name" value="AAA_ATPase_RarA/MGS1/WRNIP1"/>
</dbReference>
<keyword evidence="6" id="KW-1185">Reference proteome</keyword>
<dbReference type="InterPro" id="IPR003593">
    <property type="entry name" value="AAA+_ATPase"/>
</dbReference>
<dbReference type="Gene3D" id="1.10.8.60">
    <property type="match status" value="1"/>
</dbReference>
<dbReference type="SUPFAM" id="SSF48019">
    <property type="entry name" value="post-AAA+ oligomerization domain-like"/>
    <property type="match status" value="1"/>
</dbReference>
<dbReference type="EMBL" id="CP129013">
    <property type="protein sequence ID" value="WLR44043.1"/>
    <property type="molecule type" value="Genomic_DNA"/>
</dbReference>
<keyword evidence="3" id="KW-0067">ATP-binding</keyword>
<dbReference type="Pfam" id="PF12002">
    <property type="entry name" value="MgsA_C"/>
    <property type="match status" value="1"/>
</dbReference>